<dbReference type="InterPro" id="IPR007392">
    <property type="entry name" value="GD_AH_second"/>
</dbReference>
<evidence type="ECO:0000259" key="4">
    <source>
        <dbReference type="Pfam" id="PF20629"/>
    </source>
</evidence>
<dbReference type="PANTHER" id="PTHR30536">
    <property type="entry name" value="ALTRONATE/GALACTARATE DEHYDRATASE"/>
    <property type="match status" value="1"/>
</dbReference>
<name>A0A1I2V9V3_9EURY</name>
<comment type="similarity">
    <text evidence="1">Belongs to the UxaA family.</text>
</comment>
<reference evidence="6" key="1">
    <citation type="submission" date="2016-10" db="EMBL/GenBank/DDBJ databases">
        <authorList>
            <person name="Varghese N."/>
            <person name="Submissions S."/>
        </authorList>
    </citation>
    <scope>NUCLEOTIDE SEQUENCE [LARGE SCALE GENOMIC DNA]</scope>
    <source>
        <strain evidence="6">CGMCC 1.7739</strain>
    </source>
</reference>
<dbReference type="AlphaFoldDB" id="A0A1I2V9V3"/>
<evidence type="ECO:0000313" key="5">
    <source>
        <dbReference type="EMBL" id="SFG86134.1"/>
    </source>
</evidence>
<dbReference type="GO" id="GO:0016829">
    <property type="term" value="F:lyase activity"/>
    <property type="evidence" value="ECO:0007669"/>
    <property type="project" value="UniProtKB-KW"/>
</dbReference>
<feature type="domain" description="D-galactarate/Altronate dehydratase C-terminal" evidence="4">
    <location>
        <begin position="248"/>
        <end position="368"/>
    </location>
</feature>
<sequence>MSIPSITGRTFEGVPRKDGSVGVRDNVLVLPSVICSHIVADRIASRVDHAVSTPHDHGCAQLGADNEQTRRTFLSLAQNPNVAGTVVVGLGCEEVQSADVAGALESRDVPVRELSIQGVGGTDECVERGVDAATDLVAARESGRSDATIGDLTLGIVSSDLDTSTVDVADPLVGDVARAVVAAGGRVVVAGNERVVAHSEAARDATDEAARDSLDDLLARHEGHPPRATRVGRFARKRSFEEVTRSWGTRDVSEVLAYGERAGISEGLALVDAPSRFAEATTALAAAGANVVVHVTGDGILAGHPLVPVVKVTGDPGTAAALPDDVDVEAASADADDLLETLVSVANGERSCAERHGLTEFAITRIGPSM</sequence>
<dbReference type="PANTHER" id="PTHR30536:SF5">
    <property type="entry name" value="ALTRONATE DEHYDRATASE"/>
    <property type="match status" value="1"/>
</dbReference>
<proteinExistence type="inferred from homology"/>
<gene>
    <name evidence="5" type="ORF">SAMN04488063_3133</name>
</gene>
<keyword evidence="6" id="KW-1185">Reference proteome</keyword>
<feature type="domain" description="D-galactarate/Altronate dehydratase second" evidence="3">
    <location>
        <begin position="15"/>
        <end position="138"/>
    </location>
</feature>
<dbReference type="Proteomes" id="UP000198876">
    <property type="component" value="Unassembled WGS sequence"/>
</dbReference>
<dbReference type="InterPro" id="IPR048332">
    <property type="entry name" value="GD_AH_C"/>
</dbReference>
<organism evidence="5 6">
    <name type="scientific">Halopelagius inordinatus</name>
    <dbReference type="NCBI Taxonomy" id="553467"/>
    <lineage>
        <taxon>Archaea</taxon>
        <taxon>Methanobacteriati</taxon>
        <taxon>Methanobacteriota</taxon>
        <taxon>Stenosarchaea group</taxon>
        <taxon>Halobacteria</taxon>
        <taxon>Halobacteriales</taxon>
        <taxon>Haloferacaceae</taxon>
    </lineage>
</organism>
<dbReference type="Pfam" id="PF20629">
    <property type="entry name" value="GD_AH_C"/>
    <property type="match status" value="1"/>
</dbReference>
<dbReference type="GO" id="GO:0019698">
    <property type="term" value="P:D-galacturonate catabolic process"/>
    <property type="evidence" value="ECO:0007669"/>
    <property type="project" value="TreeGrafter"/>
</dbReference>
<dbReference type="Pfam" id="PF04295">
    <property type="entry name" value="GD_AH_second"/>
    <property type="match status" value="1"/>
</dbReference>
<evidence type="ECO:0000259" key="3">
    <source>
        <dbReference type="Pfam" id="PF04295"/>
    </source>
</evidence>
<accession>A0A1I2V9V3</accession>
<dbReference type="RefSeq" id="WP_092893502.1">
    <property type="nucleotide sequence ID" value="NZ_FOOQ01000005.1"/>
</dbReference>
<dbReference type="STRING" id="553467.SAMN04488063_3133"/>
<evidence type="ECO:0000256" key="1">
    <source>
        <dbReference type="ARBA" id="ARBA00010986"/>
    </source>
</evidence>
<dbReference type="EMBL" id="FOOQ01000005">
    <property type="protein sequence ID" value="SFG86134.1"/>
    <property type="molecule type" value="Genomic_DNA"/>
</dbReference>
<dbReference type="OrthoDB" id="205785at2157"/>
<protein>
    <submittedName>
        <fullName evidence="5">Altronate dehydratase large subunit</fullName>
    </submittedName>
</protein>
<keyword evidence="2" id="KW-0456">Lyase</keyword>
<dbReference type="InterPro" id="IPR052172">
    <property type="entry name" value="UxaA_altronate/galactarate_dh"/>
</dbReference>
<evidence type="ECO:0000256" key="2">
    <source>
        <dbReference type="ARBA" id="ARBA00023239"/>
    </source>
</evidence>
<evidence type="ECO:0000313" key="6">
    <source>
        <dbReference type="Proteomes" id="UP000198876"/>
    </source>
</evidence>